<dbReference type="AlphaFoldDB" id="A0A7X2MIA1"/>
<keyword evidence="1" id="KW-0472">Membrane</keyword>
<evidence type="ECO:0000313" key="2">
    <source>
        <dbReference type="EMBL" id="MSE13616.1"/>
    </source>
</evidence>
<keyword evidence="1" id="KW-0812">Transmembrane</keyword>
<dbReference type="Proteomes" id="UP000461948">
    <property type="component" value="Unassembled WGS sequence"/>
</dbReference>
<name>A0A7X2MIA1_ENTAG</name>
<reference evidence="2 3" key="1">
    <citation type="submission" date="2019-11" db="EMBL/GenBank/DDBJ databases">
        <title>Draft Genome Sequence of Plant Growth-Promoting Rhizosphere-Associated Bacteria.</title>
        <authorList>
            <person name="Vasilyev I.Y."/>
            <person name="Radchenko V."/>
            <person name="Ilnitskaya E.V."/>
        </authorList>
    </citation>
    <scope>NUCLEOTIDE SEQUENCE [LARGE SCALE GENOMIC DNA]</scope>
    <source>
        <strain evidence="2 3">VRA_MhP_f</strain>
    </source>
</reference>
<gene>
    <name evidence="2" type="ORF">GKC49_00105</name>
</gene>
<comment type="caution">
    <text evidence="2">The sequence shown here is derived from an EMBL/GenBank/DDBJ whole genome shotgun (WGS) entry which is preliminary data.</text>
</comment>
<organism evidence="2 3">
    <name type="scientific">Enterobacter agglomerans</name>
    <name type="common">Erwinia herbicola</name>
    <name type="synonym">Pantoea agglomerans</name>
    <dbReference type="NCBI Taxonomy" id="549"/>
    <lineage>
        <taxon>Bacteria</taxon>
        <taxon>Pseudomonadati</taxon>
        <taxon>Pseudomonadota</taxon>
        <taxon>Gammaproteobacteria</taxon>
        <taxon>Enterobacterales</taxon>
        <taxon>Erwiniaceae</taxon>
        <taxon>Pantoea</taxon>
        <taxon>Pantoea agglomerans group</taxon>
    </lineage>
</organism>
<proteinExistence type="predicted"/>
<accession>A0A7X2MIA1</accession>
<feature type="transmembrane region" description="Helical" evidence="1">
    <location>
        <begin position="20"/>
        <end position="39"/>
    </location>
</feature>
<keyword evidence="1" id="KW-1133">Transmembrane helix</keyword>
<protein>
    <submittedName>
        <fullName evidence="2">Uncharacterized protein</fullName>
    </submittedName>
</protein>
<evidence type="ECO:0000313" key="3">
    <source>
        <dbReference type="Proteomes" id="UP000461948"/>
    </source>
</evidence>
<dbReference type="EMBL" id="WKLC01000001">
    <property type="protein sequence ID" value="MSE13616.1"/>
    <property type="molecule type" value="Genomic_DNA"/>
</dbReference>
<evidence type="ECO:0000256" key="1">
    <source>
        <dbReference type="SAM" id="Phobius"/>
    </source>
</evidence>
<sequence length="195" mass="21346">MNDSFGVDPSLLPDHMCHSVMPWFPLVLAAGLVCGFLIGRVSRAKMKASETTAVRSATASGRDIPASVPFGSREMAVLAAAEANSHYWQHMLVVFGATLEEEGFALCPEPQEKVPLPYPVRARVGTAIVKAHYRYLAPLQSERSAEAMLRDAEKDDYTGSWTDWCQRGAEAAGWYVVRRDGKAMAGNSNELRDTV</sequence>